<evidence type="ECO:0000313" key="2">
    <source>
        <dbReference type="Proteomes" id="UP000660680"/>
    </source>
</evidence>
<dbReference type="EMBL" id="BMRB01000001">
    <property type="protein sequence ID" value="GGS14457.1"/>
    <property type="molecule type" value="Genomic_DNA"/>
</dbReference>
<protein>
    <recommendedName>
        <fullName evidence="3">Nucleotidyltransferase-like protein</fullName>
    </recommendedName>
</protein>
<reference evidence="1" key="2">
    <citation type="submission" date="2020-09" db="EMBL/GenBank/DDBJ databases">
        <authorList>
            <person name="Sun Q."/>
            <person name="Ohkuma M."/>
        </authorList>
    </citation>
    <scope>NUCLEOTIDE SEQUENCE</scope>
    <source>
        <strain evidence="1">JCM 3276</strain>
    </source>
</reference>
<reference evidence="1" key="1">
    <citation type="journal article" date="2014" name="Int. J. Syst. Evol. Microbiol.">
        <title>Complete genome sequence of Corynebacterium casei LMG S-19264T (=DSM 44701T), isolated from a smear-ripened cheese.</title>
        <authorList>
            <consortium name="US DOE Joint Genome Institute (JGI-PGF)"/>
            <person name="Walter F."/>
            <person name="Albersmeier A."/>
            <person name="Kalinowski J."/>
            <person name="Ruckert C."/>
        </authorList>
    </citation>
    <scope>NUCLEOTIDE SEQUENCE</scope>
    <source>
        <strain evidence="1">JCM 3276</strain>
    </source>
</reference>
<accession>A0A918G388</accession>
<gene>
    <name evidence="1" type="ORF">GCM10010171_02920</name>
</gene>
<sequence>MSRPAEYVAARSTLLDAVGALGPHLPNLIMVGAQAIYLHTGEGDLVQPPMTTDADLAVDATDLHEIPEISAALADAGFTAGPNPGHWLSANGVAVDLMVVPHQSGRTGSGARGARLSGHHRNTARITAGLEPALVDHATHRIPALDGADDRAVDLQVAGPAALLIAKAVKVEERLADAERGLAARLREKDALDMFRLLQAVEPEDLVRGLRLHLADDHARPVCERGLATIRQHGLEPKAALPSLAGQAASGDRTVAPSFAALAHDLFAAMDSVKA</sequence>
<evidence type="ECO:0008006" key="3">
    <source>
        <dbReference type="Google" id="ProtNLM"/>
    </source>
</evidence>
<evidence type="ECO:0000313" key="1">
    <source>
        <dbReference type="EMBL" id="GGS14457.1"/>
    </source>
</evidence>
<dbReference type="AlphaFoldDB" id="A0A918G388"/>
<keyword evidence="2" id="KW-1185">Reference proteome</keyword>
<proteinExistence type="predicted"/>
<organism evidence="1 2">
    <name type="scientific">Actinokineospora fastidiosa</name>
    <dbReference type="NCBI Taxonomy" id="1816"/>
    <lineage>
        <taxon>Bacteria</taxon>
        <taxon>Bacillati</taxon>
        <taxon>Actinomycetota</taxon>
        <taxon>Actinomycetes</taxon>
        <taxon>Pseudonocardiales</taxon>
        <taxon>Pseudonocardiaceae</taxon>
        <taxon>Actinokineospora</taxon>
    </lineage>
</organism>
<comment type="caution">
    <text evidence="1">The sequence shown here is derived from an EMBL/GenBank/DDBJ whole genome shotgun (WGS) entry which is preliminary data.</text>
</comment>
<dbReference type="Proteomes" id="UP000660680">
    <property type="component" value="Unassembled WGS sequence"/>
</dbReference>
<name>A0A918G388_9PSEU</name>